<dbReference type="AlphaFoldDB" id="A0AA47P0V1"/>
<dbReference type="GO" id="GO:0005524">
    <property type="term" value="F:ATP binding"/>
    <property type="evidence" value="ECO:0007669"/>
    <property type="project" value="UniProtKB-KW"/>
</dbReference>
<comment type="subcellular location">
    <subcellularLocation>
        <location evidence="1">Cytoplasm</location>
        <location evidence="1">Cytoskeleton</location>
    </subcellularLocation>
</comment>
<gene>
    <name evidence="15" type="primary">DNAH17_1</name>
    <name evidence="15" type="ORF">N1851_014437</name>
</gene>
<dbReference type="Pfam" id="PF08385">
    <property type="entry name" value="DHC_N1"/>
    <property type="match status" value="1"/>
</dbReference>
<evidence type="ECO:0000256" key="10">
    <source>
        <dbReference type="ARBA" id="ARBA00023175"/>
    </source>
</evidence>
<evidence type="ECO:0000256" key="1">
    <source>
        <dbReference type="ARBA" id="ARBA00004245"/>
    </source>
</evidence>
<dbReference type="Proteomes" id="UP001174136">
    <property type="component" value="Unassembled WGS sequence"/>
</dbReference>
<evidence type="ECO:0000256" key="5">
    <source>
        <dbReference type="ARBA" id="ARBA00022737"/>
    </source>
</evidence>
<keyword evidence="9 12" id="KW-0175">Coiled coil</keyword>
<dbReference type="Gene3D" id="1.20.140.100">
    <property type="entry name" value="Dynein heavy chain, N-terminal domain 2"/>
    <property type="match status" value="1"/>
</dbReference>
<evidence type="ECO:0000256" key="8">
    <source>
        <dbReference type="ARBA" id="ARBA00023017"/>
    </source>
</evidence>
<keyword evidence="3" id="KW-0963">Cytoplasm</keyword>
<evidence type="ECO:0000256" key="11">
    <source>
        <dbReference type="ARBA" id="ARBA00023212"/>
    </source>
</evidence>
<dbReference type="Gene3D" id="1.10.287.2620">
    <property type="match status" value="1"/>
</dbReference>
<dbReference type="InterPro" id="IPR042222">
    <property type="entry name" value="Dynein_2_N"/>
</dbReference>
<dbReference type="InterPro" id="IPR013602">
    <property type="entry name" value="Dynein_heavy_linker"/>
</dbReference>
<dbReference type="FunFam" id="1.10.287.2620:FF:000001">
    <property type="entry name" value="Cytoplasmic dynein heavy chain 1"/>
    <property type="match status" value="1"/>
</dbReference>
<comment type="caution">
    <text evidence="15">The sequence shown here is derived from an EMBL/GenBank/DDBJ whole genome shotgun (WGS) entry which is preliminary data.</text>
</comment>
<evidence type="ECO:0000256" key="12">
    <source>
        <dbReference type="SAM" id="Coils"/>
    </source>
</evidence>
<dbReference type="GO" id="GO:0051959">
    <property type="term" value="F:dynein light intermediate chain binding"/>
    <property type="evidence" value="ECO:0007669"/>
    <property type="project" value="InterPro"/>
</dbReference>
<organism evidence="15 16">
    <name type="scientific">Merluccius polli</name>
    <name type="common">Benguela hake</name>
    <name type="synonym">Merluccius cadenati</name>
    <dbReference type="NCBI Taxonomy" id="89951"/>
    <lineage>
        <taxon>Eukaryota</taxon>
        <taxon>Metazoa</taxon>
        <taxon>Chordata</taxon>
        <taxon>Craniata</taxon>
        <taxon>Vertebrata</taxon>
        <taxon>Euteleostomi</taxon>
        <taxon>Actinopterygii</taxon>
        <taxon>Neopterygii</taxon>
        <taxon>Teleostei</taxon>
        <taxon>Neoteleostei</taxon>
        <taxon>Acanthomorphata</taxon>
        <taxon>Zeiogadaria</taxon>
        <taxon>Gadariae</taxon>
        <taxon>Gadiformes</taxon>
        <taxon>Gadoidei</taxon>
        <taxon>Merlucciidae</taxon>
        <taxon>Merluccius</taxon>
    </lineage>
</organism>
<evidence type="ECO:0000256" key="4">
    <source>
        <dbReference type="ARBA" id="ARBA00022701"/>
    </source>
</evidence>
<evidence type="ECO:0000256" key="2">
    <source>
        <dbReference type="ARBA" id="ARBA00008887"/>
    </source>
</evidence>
<reference evidence="15" key="1">
    <citation type="journal article" date="2023" name="Front. Mar. Sci.">
        <title>A new Merluccius polli reference genome to investigate the effects of global change in West African waters.</title>
        <authorList>
            <person name="Mateo J.L."/>
            <person name="Blanco-Fernandez C."/>
            <person name="Garcia-Vazquez E."/>
            <person name="Machado-Schiaffino G."/>
        </authorList>
    </citation>
    <scope>NUCLEOTIDE SEQUENCE</scope>
    <source>
        <strain evidence="15">C29</strain>
        <tissue evidence="15">Fin</tissue>
    </source>
</reference>
<evidence type="ECO:0000256" key="7">
    <source>
        <dbReference type="ARBA" id="ARBA00022840"/>
    </source>
</evidence>
<feature type="domain" description="Dynein heavy chain tail" evidence="13">
    <location>
        <begin position="7"/>
        <end position="425"/>
    </location>
</feature>
<keyword evidence="7" id="KW-0067">ATP-binding</keyword>
<evidence type="ECO:0000259" key="14">
    <source>
        <dbReference type="Pfam" id="PF08393"/>
    </source>
</evidence>
<evidence type="ECO:0000256" key="3">
    <source>
        <dbReference type="ARBA" id="ARBA00022490"/>
    </source>
</evidence>
<evidence type="ECO:0000259" key="13">
    <source>
        <dbReference type="Pfam" id="PF08385"/>
    </source>
</evidence>
<evidence type="ECO:0000256" key="6">
    <source>
        <dbReference type="ARBA" id="ARBA00022741"/>
    </source>
</evidence>
<dbReference type="GO" id="GO:0005858">
    <property type="term" value="C:axonemal dynein complex"/>
    <property type="evidence" value="ECO:0007669"/>
    <property type="project" value="TreeGrafter"/>
</dbReference>
<feature type="coiled-coil region" evidence="12">
    <location>
        <begin position="628"/>
        <end position="655"/>
    </location>
</feature>
<accession>A0AA47P0V1</accession>
<keyword evidence="5" id="KW-0677">Repeat</keyword>
<name>A0AA47P0V1_MERPO</name>
<keyword evidence="6" id="KW-0547">Nucleotide-binding</keyword>
<keyword evidence="8" id="KW-0243">Dynein</keyword>
<keyword evidence="16" id="KW-1185">Reference proteome</keyword>
<dbReference type="InterPro" id="IPR013594">
    <property type="entry name" value="Dynein_heavy_tail"/>
</dbReference>
<comment type="similarity">
    <text evidence="2">Belongs to the dynein heavy chain family.</text>
</comment>
<dbReference type="PANTHER" id="PTHR46532">
    <property type="entry name" value="MALE FERTILITY FACTOR KL5"/>
    <property type="match status" value="1"/>
</dbReference>
<sequence length="1173" mass="136127">MWGYVFQTKTFLGPEKVMKSLTEKMDDIQANLRISIQTIVTLKESYNSCKAEMGRVFKNGNAKNWDFPSHLVFSRLDTFLERLRNIEEIYSVSAEMYKLENVAIQGVRGGALGTSVCRIYEEFTEHVTLFAECKYDVFDTDDKRFEENNKLFLDKMIDFERRLGTVLCKAFDDCPSSESAVKLLVMYSFILDRPHVQAQLMPKYKELIGIFSAEMDNVKLVFDAQITTTGIGISTTRFGKNMPPVAGQLKWALELAERSQITLRDFREIPQLSMNTAEDKRLFQKYDEMTALLHQYRVDVYSEWTSRVDKDCQFNLKQPLLLRNKGNLSVNLNSQLVAVLREVKYLSIQGQVNIPECAADMFAHNKEFRKYVCNLELLVSRYNQIQSTVLPAEFPLIEEELKSIDIELAKAETIMLWNSEGVWDYIEQIGDMLRDFYRRINQAKANVDSMRVIMEEWSLTPMFERKDNKKDSLLDLEGRPAVLNKRYAAIRDSGPKLHTLLEENKALFGENHTTESWIRYVDYIDDKVLDGFIEAVRVSLEFLASSMHAMVLAPTNGTVPLFVQSGTAPLFAFALKLDDGKTSFNPCLSYGFIEMVDNLITDVYNAADLVPRISLTNTTSYQYELEEISELSEIYEDVMNEVREAVKEAKQYRDTLLSFDFLWREDMDEFMEQFLGKETAFEPEPRIPPTLEEFKEEIDKYENLYSEVSQLENSTLIMCWLQIDICPFKHSLLNTIKLWSLMFKQYLMDRVTNSLQDQERFNKEVIVGLTKTLHEGDYQGLIEVMGHLKRVKETQASIESMFEPLKETVELLMDYGQELPDEVHAKLEYLPEHWNKVKRTSLLVKQNVASLQAHEAVLIHTRCQEFETKLEEFSERFRQQSLFYFTCENPYEALTEAQTEIELMKEELTELKRFGGLFEVNVPDYKLLKACCKEISLLKELWDMISLVNRNMGEWKTTLWKNIDVEDMRMHITIFAKDIKVLDKEMRAWDAYSGLESMINNQLTSLQTVAELQNPALRHRHWLQLMVATKVRFEMSDKTTFGDLLKLNLHNFEEEVHNIVEKAVKESAMEAAMAKLESTWSNMAIKHAPHSATGTMLLGPNAELFETLEDSLVQLQTLMTSKYIYHVLEEVSGWQHTLFAVDSVLSVWFAVQHTYISLESIFIFSEDLCSQLP</sequence>
<keyword evidence="10" id="KW-0505">Motor protein</keyword>
<dbReference type="PANTHER" id="PTHR46532:SF11">
    <property type="entry name" value="DYNEIN AXONEMAL HEAVY CHAIN 12"/>
    <property type="match status" value="1"/>
</dbReference>
<dbReference type="GO" id="GO:0007018">
    <property type="term" value="P:microtubule-based movement"/>
    <property type="evidence" value="ECO:0007669"/>
    <property type="project" value="InterPro"/>
</dbReference>
<feature type="domain" description="Dynein heavy chain linker" evidence="14">
    <location>
        <begin position="928"/>
        <end position="1173"/>
    </location>
</feature>
<dbReference type="GO" id="GO:0005874">
    <property type="term" value="C:microtubule"/>
    <property type="evidence" value="ECO:0007669"/>
    <property type="project" value="UniProtKB-KW"/>
</dbReference>
<proteinExistence type="inferred from homology"/>
<dbReference type="EMBL" id="JAOPHQ010002597">
    <property type="protein sequence ID" value="KAK0146256.1"/>
    <property type="molecule type" value="Genomic_DNA"/>
</dbReference>
<dbReference type="InterPro" id="IPR026983">
    <property type="entry name" value="DHC"/>
</dbReference>
<keyword evidence="11" id="KW-0206">Cytoskeleton</keyword>
<dbReference type="GO" id="GO:0045505">
    <property type="term" value="F:dynein intermediate chain binding"/>
    <property type="evidence" value="ECO:0007669"/>
    <property type="project" value="InterPro"/>
</dbReference>
<dbReference type="Pfam" id="PF08393">
    <property type="entry name" value="DHC_N2"/>
    <property type="match status" value="1"/>
</dbReference>
<evidence type="ECO:0000313" key="16">
    <source>
        <dbReference type="Proteomes" id="UP001174136"/>
    </source>
</evidence>
<protein>
    <submittedName>
        <fullName evidence="15">Dynein heavy chain 17, axonemal</fullName>
    </submittedName>
</protein>
<evidence type="ECO:0000256" key="9">
    <source>
        <dbReference type="ARBA" id="ARBA00023054"/>
    </source>
</evidence>
<keyword evidence="4" id="KW-0493">Microtubule</keyword>
<evidence type="ECO:0000313" key="15">
    <source>
        <dbReference type="EMBL" id="KAK0146256.1"/>
    </source>
</evidence>